<organism evidence="10 11">
    <name type="scientific">[Clostridium] symbiosum ATCC 14940</name>
    <dbReference type="NCBI Taxonomy" id="411472"/>
    <lineage>
        <taxon>Bacteria</taxon>
        <taxon>Bacillati</taxon>
        <taxon>Bacillota</taxon>
        <taxon>Clostridia</taxon>
        <taxon>Lachnospirales</taxon>
        <taxon>Lachnospiraceae</taxon>
        <taxon>Otoolea</taxon>
    </lineage>
</organism>
<gene>
    <name evidence="10" type="ORF">CLOSYM_01853</name>
</gene>
<dbReference type="InterPro" id="IPR016195">
    <property type="entry name" value="Pol/histidinol_Pase-like"/>
</dbReference>
<dbReference type="InterPro" id="IPR010140">
    <property type="entry name" value="Histidinol_P_phosphatase_HisJ"/>
</dbReference>
<evidence type="ECO:0000259" key="9">
    <source>
        <dbReference type="SMART" id="SM00481"/>
    </source>
</evidence>
<evidence type="ECO:0000256" key="5">
    <source>
        <dbReference type="ARBA" id="ARBA00022801"/>
    </source>
</evidence>
<keyword evidence="5 8" id="KW-0378">Hydrolase</keyword>
<dbReference type="CDD" id="cd12110">
    <property type="entry name" value="PHP_HisPPase_Hisj_like"/>
    <property type="match status" value="1"/>
</dbReference>
<evidence type="ECO:0000256" key="2">
    <source>
        <dbReference type="ARBA" id="ARBA00009152"/>
    </source>
</evidence>
<evidence type="ECO:0000256" key="1">
    <source>
        <dbReference type="ARBA" id="ARBA00004970"/>
    </source>
</evidence>
<dbReference type="Proteomes" id="UP000016491">
    <property type="component" value="Unassembled WGS sequence"/>
</dbReference>
<dbReference type="PANTHER" id="PTHR21039:SF0">
    <property type="entry name" value="HISTIDINOL-PHOSPHATASE"/>
    <property type="match status" value="1"/>
</dbReference>
<evidence type="ECO:0000256" key="7">
    <source>
        <dbReference type="ARBA" id="ARBA00049158"/>
    </source>
</evidence>
<protein>
    <recommendedName>
        <fullName evidence="3 8">Histidinol-phosphatase</fullName>
        <shortName evidence="8">HolPase</shortName>
        <ecNumber evidence="3 8">3.1.3.15</ecNumber>
    </recommendedName>
</protein>
<accession>A0ABC9TZ79</accession>
<comment type="catalytic activity">
    <reaction evidence="7 8">
        <text>L-histidinol phosphate + H2O = L-histidinol + phosphate</text>
        <dbReference type="Rhea" id="RHEA:14465"/>
        <dbReference type="ChEBI" id="CHEBI:15377"/>
        <dbReference type="ChEBI" id="CHEBI:43474"/>
        <dbReference type="ChEBI" id="CHEBI:57699"/>
        <dbReference type="ChEBI" id="CHEBI:57980"/>
        <dbReference type="EC" id="3.1.3.15"/>
    </reaction>
</comment>
<dbReference type="EMBL" id="AWSU01000143">
    <property type="protein sequence ID" value="ERI77758.1"/>
    <property type="molecule type" value="Genomic_DNA"/>
</dbReference>
<dbReference type="InterPro" id="IPR004013">
    <property type="entry name" value="PHP_dom"/>
</dbReference>
<dbReference type="NCBIfam" id="TIGR01856">
    <property type="entry name" value="hisJ_fam"/>
    <property type="match status" value="1"/>
</dbReference>
<evidence type="ECO:0000256" key="4">
    <source>
        <dbReference type="ARBA" id="ARBA00022605"/>
    </source>
</evidence>
<dbReference type="SUPFAM" id="SSF89550">
    <property type="entry name" value="PHP domain-like"/>
    <property type="match status" value="1"/>
</dbReference>
<dbReference type="AlphaFoldDB" id="A0ABC9TZ79"/>
<dbReference type="PANTHER" id="PTHR21039">
    <property type="entry name" value="HISTIDINOL PHOSPHATASE-RELATED"/>
    <property type="match status" value="1"/>
</dbReference>
<name>A0ABC9TZ79_CLOSY</name>
<dbReference type="Gene3D" id="3.20.20.140">
    <property type="entry name" value="Metal-dependent hydrolases"/>
    <property type="match status" value="1"/>
</dbReference>
<feature type="domain" description="Polymerase/histidinol phosphatase N-terminal" evidence="9">
    <location>
        <begin position="19"/>
        <end position="101"/>
    </location>
</feature>
<comment type="similarity">
    <text evidence="2 8">Belongs to the PHP hydrolase family. HisK subfamily.</text>
</comment>
<dbReference type="InterPro" id="IPR003141">
    <property type="entry name" value="Pol/His_phosphatase_N"/>
</dbReference>
<dbReference type="EC" id="3.1.3.15" evidence="3 8"/>
<evidence type="ECO:0000313" key="11">
    <source>
        <dbReference type="Proteomes" id="UP000016491"/>
    </source>
</evidence>
<evidence type="ECO:0000256" key="6">
    <source>
        <dbReference type="ARBA" id="ARBA00023102"/>
    </source>
</evidence>
<keyword evidence="6 8" id="KW-0368">Histidine biosynthesis</keyword>
<dbReference type="GO" id="GO:0000105">
    <property type="term" value="P:L-histidine biosynthetic process"/>
    <property type="evidence" value="ECO:0007669"/>
    <property type="project" value="UniProtKB-UniRule"/>
</dbReference>
<comment type="caution">
    <text evidence="10">The sequence shown here is derived from an EMBL/GenBank/DDBJ whole genome shotgun (WGS) entry which is preliminary data.</text>
</comment>
<proteinExistence type="inferred from homology"/>
<dbReference type="SMART" id="SM00481">
    <property type="entry name" value="POLIIIAc"/>
    <property type="match status" value="1"/>
</dbReference>
<comment type="pathway">
    <text evidence="1 8">Amino-acid biosynthesis; L-histidine biosynthesis; L-histidine from 5-phospho-alpha-D-ribose 1-diphosphate: step 8/9.</text>
</comment>
<evidence type="ECO:0000256" key="3">
    <source>
        <dbReference type="ARBA" id="ARBA00013085"/>
    </source>
</evidence>
<keyword evidence="4 8" id="KW-0028">Amino-acid biosynthesis</keyword>
<evidence type="ECO:0000256" key="8">
    <source>
        <dbReference type="RuleBase" id="RU366003"/>
    </source>
</evidence>
<reference evidence="10 11" key="1">
    <citation type="submission" date="2013-07" db="EMBL/GenBank/DDBJ databases">
        <authorList>
            <person name="Weinstock G."/>
            <person name="Sodergren E."/>
            <person name="Wylie T."/>
            <person name="Fulton L."/>
            <person name="Fulton R."/>
            <person name="Fronick C."/>
            <person name="O'Laughlin M."/>
            <person name="Godfrey J."/>
            <person name="Miner T."/>
            <person name="Herter B."/>
            <person name="Appelbaum E."/>
            <person name="Cordes M."/>
            <person name="Lek S."/>
            <person name="Wollam A."/>
            <person name="Pepin K.H."/>
            <person name="Palsikar V.B."/>
            <person name="Mitreva M."/>
            <person name="Wilson R.K."/>
        </authorList>
    </citation>
    <scope>NUCLEOTIDE SEQUENCE [LARGE SCALE GENOMIC DNA]</scope>
    <source>
        <strain evidence="10 11">ATCC 14940</strain>
    </source>
</reference>
<dbReference type="GO" id="GO:0004401">
    <property type="term" value="F:histidinol-phosphatase activity"/>
    <property type="evidence" value="ECO:0007669"/>
    <property type="project" value="UniProtKB-UniRule"/>
</dbReference>
<sequence>MDNLNRSIQTGKEQAMLRADFHTHTTYCDGKSTPREMVEAAYRKGLTDFGVSGHADFSFCLENFGMTDQALKQYKEELYRLREEYAGKMNLYIGIELDCLGPVQKAEYAIGSTHCVLKNGEYVEIDDSRERLTEAVGRLWNGDWYALARDYYELEATVYDRTHCDWVGHFDLLTKFNEGGRDFDETRDEYLEPALAAMKKLNDQGLPFEINTGAISRGYRTLPYPNRILLKELYNMGGRIIINSDSHHADNIGFCFEEAARLAAECGFTHTMALVPGGGFRAVEL</sequence>
<evidence type="ECO:0000313" key="10">
    <source>
        <dbReference type="EMBL" id="ERI77758.1"/>
    </source>
</evidence>
<dbReference type="Pfam" id="PF02811">
    <property type="entry name" value="PHP"/>
    <property type="match status" value="1"/>
</dbReference>